<comment type="caution">
    <text evidence="1">The sequence shown here is derived from an EMBL/GenBank/DDBJ whole genome shotgun (WGS) entry which is preliminary data.</text>
</comment>
<dbReference type="AlphaFoldDB" id="A0A5N5MBR0"/>
<dbReference type="PANTHER" id="PTHR31549">
    <property type="entry name" value="PROTEIN, PUTATIVE (DUF247)-RELATED-RELATED"/>
    <property type="match status" value="1"/>
</dbReference>
<evidence type="ECO:0000313" key="1">
    <source>
        <dbReference type="EMBL" id="KAB5551723.1"/>
    </source>
</evidence>
<dbReference type="EMBL" id="VDCV01000006">
    <property type="protein sequence ID" value="KAB5551723.1"/>
    <property type="molecule type" value="Genomic_DNA"/>
</dbReference>
<gene>
    <name evidence="1" type="ORF">DKX38_009034</name>
</gene>
<sequence length="408" mass="46837">MEDNKLEIVISPGSVSHSSTSCDEWMRKMATEIKGENGGNYQQEGLKVPRVPSTFRKVDKNNSCYDPSVVSLGPYHHGKHDLKEMEELKLPMARQFVRDCKVPFEAMWSKVKESNIDASKCYEEDIIAKFNNNDQFAQMMFLDGCFILQFLICFMRKPGNLKMSSHDAVSITKDLFVLENQLPFSVLKSLMSFTCKTSDRGGGEGMKLFVDFFKHIRAIPPRRESFREKILKISEYFGKLVPKSLSSPSGLSRYQVLEPAHLLEFFHMLFVGHQANPRDHPSRKSWQDDEYSPTIWSRYYPVEVLRDSGIHFKPSKTVHFADVLFKPTWFAGILYIPPLRIDDSTKPLLLNLIAYEATVGTSTGWITSYVCFMESLIRHPEDVKELRSRTYSSLLSEVTNKSQICSMT</sequence>
<dbReference type="InterPro" id="IPR004158">
    <property type="entry name" value="DUF247_pln"/>
</dbReference>
<name>A0A5N5MBR0_9ROSI</name>
<protein>
    <submittedName>
        <fullName evidence="1">Uncharacterized protein</fullName>
    </submittedName>
</protein>
<dbReference type="Proteomes" id="UP000326939">
    <property type="component" value="Chromosome 6"/>
</dbReference>
<proteinExistence type="predicted"/>
<evidence type="ECO:0000313" key="2">
    <source>
        <dbReference type="Proteomes" id="UP000326939"/>
    </source>
</evidence>
<organism evidence="1 2">
    <name type="scientific">Salix brachista</name>
    <dbReference type="NCBI Taxonomy" id="2182728"/>
    <lineage>
        <taxon>Eukaryota</taxon>
        <taxon>Viridiplantae</taxon>
        <taxon>Streptophyta</taxon>
        <taxon>Embryophyta</taxon>
        <taxon>Tracheophyta</taxon>
        <taxon>Spermatophyta</taxon>
        <taxon>Magnoliopsida</taxon>
        <taxon>eudicotyledons</taxon>
        <taxon>Gunneridae</taxon>
        <taxon>Pentapetalae</taxon>
        <taxon>rosids</taxon>
        <taxon>fabids</taxon>
        <taxon>Malpighiales</taxon>
        <taxon>Salicaceae</taxon>
        <taxon>Saliceae</taxon>
        <taxon>Salix</taxon>
    </lineage>
</organism>
<reference evidence="2" key="1">
    <citation type="journal article" date="2019" name="Gigascience">
        <title>De novo genome assembly of the endangered Acer yangbiense, a plant species with extremely small populations endemic to Yunnan Province, China.</title>
        <authorList>
            <person name="Yang J."/>
            <person name="Wariss H.M."/>
            <person name="Tao L."/>
            <person name="Zhang R."/>
            <person name="Yun Q."/>
            <person name="Hollingsworth P."/>
            <person name="Dao Z."/>
            <person name="Luo G."/>
            <person name="Guo H."/>
            <person name="Ma Y."/>
            <person name="Sun W."/>
        </authorList>
    </citation>
    <scope>NUCLEOTIDE SEQUENCE [LARGE SCALE GENOMIC DNA]</scope>
    <source>
        <strain evidence="2">cv. br00</strain>
    </source>
</reference>
<dbReference type="PROSITE" id="PS51257">
    <property type="entry name" value="PROKAR_LIPOPROTEIN"/>
    <property type="match status" value="1"/>
</dbReference>
<dbReference type="Pfam" id="PF03140">
    <property type="entry name" value="DUF247"/>
    <property type="match status" value="1"/>
</dbReference>
<dbReference type="PANTHER" id="PTHR31549:SF149">
    <property type="entry name" value="ISOPRENOID SYNTHASE DOMAIN-CONTAINING PROTEIN"/>
    <property type="match status" value="1"/>
</dbReference>
<keyword evidence="2" id="KW-1185">Reference proteome</keyword>
<accession>A0A5N5MBR0</accession>